<dbReference type="NCBIfam" id="TIGR02935">
    <property type="entry name" value="NifX-associated nitrogen fixation protein"/>
    <property type="match status" value="1"/>
</dbReference>
<dbReference type="AlphaFoldDB" id="A0A1I4QFY3"/>
<gene>
    <name evidence="1" type="ORF">SAMN05421721_10490</name>
</gene>
<dbReference type="STRING" id="195064.SAMN05421721_10490"/>
<dbReference type="EMBL" id="FOUO01000004">
    <property type="protein sequence ID" value="SFM38523.1"/>
    <property type="molecule type" value="Genomic_DNA"/>
</dbReference>
<organism evidence="1 2">
    <name type="scientific">Ectothiorhodospira mobilis</name>
    <dbReference type="NCBI Taxonomy" id="195064"/>
    <lineage>
        <taxon>Bacteria</taxon>
        <taxon>Pseudomonadati</taxon>
        <taxon>Pseudomonadota</taxon>
        <taxon>Gammaproteobacteria</taxon>
        <taxon>Chromatiales</taxon>
        <taxon>Ectothiorhodospiraceae</taxon>
        <taxon>Ectothiorhodospira</taxon>
    </lineage>
</organism>
<dbReference type="Proteomes" id="UP000199556">
    <property type="component" value="Unassembled WGS sequence"/>
</dbReference>
<evidence type="ECO:0000313" key="2">
    <source>
        <dbReference type="Proteomes" id="UP000199556"/>
    </source>
</evidence>
<name>A0A1I4QFY3_ECTMO</name>
<dbReference type="Gene3D" id="1.10.3100.20">
    <property type="entry name" value="Protein of unknown function DUF269"/>
    <property type="match status" value="1"/>
</dbReference>
<dbReference type="PIRSF" id="PIRSF005788">
    <property type="entry name" value="NifK"/>
    <property type="match status" value="1"/>
</dbReference>
<dbReference type="InterPro" id="IPR004952">
    <property type="entry name" value="NifX-assoc_nitrogen_fix"/>
</dbReference>
<accession>A0A1I4QFY3</accession>
<reference evidence="1 2" key="1">
    <citation type="submission" date="2016-10" db="EMBL/GenBank/DDBJ databases">
        <authorList>
            <person name="de Groot N.N."/>
        </authorList>
    </citation>
    <scope>NUCLEOTIDE SEQUENCE [LARGE SCALE GENOMIC DNA]</scope>
    <source>
        <strain evidence="1 2">DSM 4180</strain>
    </source>
</reference>
<sequence>MPSETLEKDPILETDFVQEVIRQLRALDTFGARDGMSDHQLLERLLLTRERLREIPMVGTPDAEALTRLRVFYNALAALIERECGRMATPMIQVNAEGFGRVIVSVGKLLVLDRTLRDVHRFGFESLSRMKTEADKQLSVALNILGDHPKAAGI</sequence>
<proteinExistence type="predicted"/>
<protein>
    <submittedName>
        <fullName evidence="1">Probable nitrogen fixation protein</fullName>
    </submittedName>
</protein>
<dbReference type="OrthoDB" id="9808545at2"/>
<evidence type="ECO:0000313" key="1">
    <source>
        <dbReference type="EMBL" id="SFM38523.1"/>
    </source>
</evidence>
<dbReference type="Pfam" id="PF03270">
    <property type="entry name" value="DUF269"/>
    <property type="match status" value="1"/>
</dbReference>
<dbReference type="RefSeq" id="WP_090484000.1">
    <property type="nucleotide sequence ID" value="NZ_FOUO01000004.1"/>
</dbReference>
<keyword evidence="2" id="KW-1185">Reference proteome</keyword>